<name>A0AA47NM18_MERPO</name>
<feature type="compositionally biased region" description="Low complexity" evidence="1">
    <location>
        <begin position="131"/>
        <end position="159"/>
    </location>
</feature>
<reference evidence="2" key="1">
    <citation type="journal article" date="2023" name="Front. Mar. Sci.">
        <title>A new Merluccius polli reference genome to investigate the effects of global change in West African waters.</title>
        <authorList>
            <person name="Mateo J.L."/>
            <person name="Blanco-Fernandez C."/>
            <person name="Garcia-Vazquez E."/>
            <person name="Machado-Schiaffino G."/>
        </authorList>
    </citation>
    <scope>NUCLEOTIDE SEQUENCE</scope>
    <source>
        <strain evidence="2">C29</strain>
        <tissue evidence="2">Fin</tissue>
    </source>
</reference>
<dbReference type="Proteomes" id="UP001174136">
    <property type="component" value="Unassembled WGS sequence"/>
</dbReference>
<accession>A0AA47NM18</accession>
<sequence length="318" mass="32492">MQSLCFGAISEWLHSLSISPDLLPDLLTAVTVLASSATVEIAAASVGEKSIVEAVRQMEENRLALHVLEPLMEVLATRKEEVDAEADGEASPDVGMPVNATANSGDAETPSAEEVSPGEAPAHSVGEREAMAPTVEEAAVAESEVPLENPATEEAAPAEKGSEPEEMANAEEAAAEEAPVNVECTQVEEGTLAEGSAVSEAEAPKEVEADETGSVPDEAAPITETGHLAAAAAAADSDGSDVEIVPAIEPQSTSEAPVNDAEHCSSCHASDNAEEGVAPPAELKAEVQTEVQDAIDGSMVSPVEGPLAERMTVVTAES</sequence>
<dbReference type="EMBL" id="JAOPHQ010006700">
    <property type="protein sequence ID" value="KAK0130595.1"/>
    <property type="molecule type" value="Genomic_DNA"/>
</dbReference>
<evidence type="ECO:0000256" key="1">
    <source>
        <dbReference type="SAM" id="MobiDB-lite"/>
    </source>
</evidence>
<organism evidence="2 3">
    <name type="scientific">Merluccius polli</name>
    <name type="common">Benguela hake</name>
    <name type="synonym">Merluccius cadenati</name>
    <dbReference type="NCBI Taxonomy" id="89951"/>
    <lineage>
        <taxon>Eukaryota</taxon>
        <taxon>Metazoa</taxon>
        <taxon>Chordata</taxon>
        <taxon>Craniata</taxon>
        <taxon>Vertebrata</taxon>
        <taxon>Euteleostomi</taxon>
        <taxon>Actinopterygii</taxon>
        <taxon>Neopterygii</taxon>
        <taxon>Teleostei</taxon>
        <taxon>Neoteleostei</taxon>
        <taxon>Acanthomorphata</taxon>
        <taxon>Zeiogadaria</taxon>
        <taxon>Gadariae</taxon>
        <taxon>Gadiformes</taxon>
        <taxon>Gadoidei</taxon>
        <taxon>Merlucciidae</taxon>
        <taxon>Merluccius</taxon>
    </lineage>
</organism>
<feature type="compositionally biased region" description="Acidic residues" evidence="1">
    <location>
        <begin position="164"/>
        <end position="175"/>
    </location>
</feature>
<comment type="caution">
    <text evidence="2">The sequence shown here is derived from an EMBL/GenBank/DDBJ whole genome shotgun (WGS) entry which is preliminary data.</text>
</comment>
<protein>
    <submittedName>
        <fullName evidence="2">Uncharacterized protein</fullName>
    </submittedName>
</protein>
<evidence type="ECO:0000313" key="3">
    <source>
        <dbReference type="Proteomes" id="UP001174136"/>
    </source>
</evidence>
<evidence type="ECO:0000313" key="2">
    <source>
        <dbReference type="EMBL" id="KAK0130595.1"/>
    </source>
</evidence>
<feature type="region of interest" description="Disordered" evidence="1">
    <location>
        <begin position="80"/>
        <end position="223"/>
    </location>
</feature>
<dbReference type="AlphaFoldDB" id="A0AA47NM18"/>
<feature type="region of interest" description="Disordered" evidence="1">
    <location>
        <begin position="251"/>
        <end position="278"/>
    </location>
</feature>
<gene>
    <name evidence="2" type="ORF">N1851_035163</name>
</gene>
<proteinExistence type="predicted"/>
<keyword evidence="3" id="KW-1185">Reference proteome</keyword>